<reference evidence="4 5" key="1">
    <citation type="submission" date="2023-01" db="EMBL/GenBank/DDBJ databases">
        <title>Analysis of 21 Apiospora genomes using comparative genomics revels a genus with tremendous synthesis potential of carbohydrate active enzymes and secondary metabolites.</title>
        <authorList>
            <person name="Sorensen T."/>
        </authorList>
    </citation>
    <scope>NUCLEOTIDE SEQUENCE [LARGE SCALE GENOMIC DNA]</scope>
    <source>
        <strain evidence="4 5">CBS 135458</strain>
    </source>
</reference>
<dbReference type="RefSeq" id="XP_066715623.1">
    <property type="nucleotide sequence ID" value="XM_066858681.1"/>
</dbReference>
<name>A0ABR1V0B8_9PEZI</name>
<keyword evidence="5" id="KW-1185">Reference proteome</keyword>
<keyword evidence="1" id="KW-0694">RNA-binding</keyword>
<dbReference type="Proteomes" id="UP001480595">
    <property type="component" value="Unassembled WGS sequence"/>
</dbReference>
<keyword evidence="1" id="KW-0808">Transferase</keyword>
<dbReference type="EMBL" id="JAQQWL010000007">
    <property type="protein sequence ID" value="KAK8064634.1"/>
    <property type="molecule type" value="Genomic_DNA"/>
</dbReference>
<evidence type="ECO:0000256" key="1">
    <source>
        <dbReference type="RuleBase" id="RU363098"/>
    </source>
</evidence>
<dbReference type="GO" id="GO:0003968">
    <property type="term" value="F:RNA-directed RNA polymerase activity"/>
    <property type="evidence" value="ECO:0007669"/>
    <property type="project" value="UniProtKB-KW"/>
</dbReference>
<accession>A0ABR1V0B8</accession>
<evidence type="ECO:0000313" key="5">
    <source>
        <dbReference type="Proteomes" id="UP001480595"/>
    </source>
</evidence>
<comment type="catalytic activity">
    <reaction evidence="1">
        <text>RNA(n) + a ribonucleoside 5'-triphosphate = RNA(n+1) + diphosphate</text>
        <dbReference type="Rhea" id="RHEA:21248"/>
        <dbReference type="Rhea" id="RHEA-COMP:14527"/>
        <dbReference type="Rhea" id="RHEA-COMP:17342"/>
        <dbReference type="ChEBI" id="CHEBI:33019"/>
        <dbReference type="ChEBI" id="CHEBI:61557"/>
        <dbReference type="ChEBI" id="CHEBI:140395"/>
        <dbReference type="EC" id="2.7.7.48"/>
    </reaction>
</comment>
<protein>
    <recommendedName>
        <fullName evidence="1">RNA-dependent RNA polymerase</fullName>
        <ecNumber evidence="1">2.7.7.48</ecNumber>
    </recommendedName>
</protein>
<evidence type="ECO:0000313" key="4">
    <source>
        <dbReference type="EMBL" id="KAK8064634.1"/>
    </source>
</evidence>
<dbReference type="InterPro" id="IPR057596">
    <property type="entry name" value="RDRP_core"/>
</dbReference>
<organism evidence="4 5">
    <name type="scientific">Apiospora phragmitis</name>
    <dbReference type="NCBI Taxonomy" id="2905665"/>
    <lineage>
        <taxon>Eukaryota</taxon>
        <taxon>Fungi</taxon>
        <taxon>Dikarya</taxon>
        <taxon>Ascomycota</taxon>
        <taxon>Pezizomycotina</taxon>
        <taxon>Sordariomycetes</taxon>
        <taxon>Xylariomycetidae</taxon>
        <taxon>Amphisphaeriales</taxon>
        <taxon>Apiosporaceae</taxon>
        <taxon>Apiospora</taxon>
    </lineage>
</organism>
<comment type="caution">
    <text evidence="4">The sequence shown here is derived from an EMBL/GenBank/DDBJ whole genome shotgun (WGS) entry which is preliminary data.</text>
</comment>
<dbReference type="Pfam" id="PF05183">
    <property type="entry name" value="RdRP"/>
    <property type="match status" value="1"/>
</dbReference>
<dbReference type="EC" id="2.7.7.48" evidence="1"/>
<feature type="region of interest" description="Disordered" evidence="2">
    <location>
        <begin position="13"/>
        <end position="37"/>
    </location>
</feature>
<dbReference type="PANTHER" id="PTHR23079:SF55">
    <property type="entry name" value="RNA-DIRECTED RNA POLYMERASE"/>
    <property type="match status" value="1"/>
</dbReference>
<dbReference type="GeneID" id="92091744"/>
<feature type="domain" description="RDRP core" evidence="3">
    <location>
        <begin position="68"/>
        <end position="369"/>
    </location>
</feature>
<comment type="similarity">
    <text evidence="1">Belongs to the RdRP family.</text>
</comment>
<proteinExistence type="inferred from homology"/>
<gene>
    <name evidence="4" type="ORF">PG994_007272</name>
</gene>
<keyword evidence="1 4" id="KW-0696">RNA-directed RNA polymerase</keyword>
<evidence type="ECO:0000259" key="3">
    <source>
        <dbReference type="Pfam" id="PF05183"/>
    </source>
</evidence>
<keyword evidence="1" id="KW-0548">Nucleotidyltransferase</keyword>
<evidence type="ECO:0000256" key="2">
    <source>
        <dbReference type="SAM" id="MobiDB-lite"/>
    </source>
</evidence>
<sequence>METARRRVLRRFHNATNDSASRKPRIPSQNLDPPVPPGEAIKAMAQSSYFKFQWDQVNQVPKIFTAMVFPSHLEMHGPQAPPQNFITETYNSQADRFLRVRFLENDGKPFRMEPGINPDEIIERHISKVLKGDTPLFDPVLFGAQKFQYLSYIISSLKKRKMIMFYREDDNVSPTSAEEIRNKIGTWSEIDPRSKSPAKVPWKWGARISLAFITSIPIQELDKSQWECRPDEPKGAKYPNTDGCGMISQSLADKINTVLKRQGYHPSQAFQIRFGGVKGVVHTASSALFKALPNKKCDLVLRESQLKFDVSAVSGNIMFRIVSTAAEPQGCLFSPPVLKALEDLGCNTWAIEELFQKAFDTLSSLTGNTIDLLREILRVPVNDSGVELCIRDSLLKFVINMKARGILP</sequence>
<dbReference type="InterPro" id="IPR007855">
    <property type="entry name" value="RDRP"/>
</dbReference>
<dbReference type="PANTHER" id="PTHR23079">
    <property type="entry name" value="RNA-DEPENDENT RNA POLYMERASE"/>
    <property type="match status" value="1"/>
</dbReference>